<dbReference type="AlphaFoldDB" id="A0A1M3L5T5"/>
<dbReference type="Pfam" id="PF06243">
    <property type="entry name" value="PaaB"/>
    <property type="match status" value="1"/>
</dbReference>
<protein>
    <recommendedName>
        <fullName evidence="3">1,2-phenylacetyl-CoA epoxidase subunit B</fullName>
    </recommendedName>
</protein>
<accession>A0A1M3L5T5</accession>
<gene>
    <name evidence="1" type="ORF">BGO89_04990</name>
</gene>
<evidence type="ECO:0000313" key="1">
    <source>
        <dbReference type="EMBL" id="OJX60922.1"/>
    </source>
</evidence>
<dbReference type="Gene3D" id="3.10.20.520">
    <property type="entry name" value="Phenylacetic acid degradation B"/>
    <property type="match status" value="1"/>
</dbReference>
<dbReference type="EMBL" id="MKVH01000003">
    <property type="protein sequence ID" value="OJX60922.1"/>
    <property type="molecule type" value="Genomic_DNA"/>
</dbReference>
<dbReference type="Proteomes" id="UP000184233">
    <property type="component" value="Unassembled WGS sequence"/>
</dbReference>
<dbReference type="InterPro" id="IPR038693">
    <property type="entry name" value="PaaB_sf"/>
</dbReference>
<reference evidence="1 2" key="1">
    <citation type="submission" date="2016-09" db="EMBL/GenBank/DDBJ databases">
        <title>Genome-resolved meta-omics ties microbial dynamics to process performance in biotechnology for thiocyanate degradation.</title>
        <authorList>
            <person name="Kantor R.S."/>
            <person name="Huddy R.J."/>
            <person name="Iyer R."/>
            <person name="Thomas B.C."/>
            <person name="Brown C.T."/>
            <person name="Anantharaman K."/>
            <person name="Tringe S."/>
            <person name="Hettich R.L."/>
            <person name="Harrison S.T."/>
            <person name="Banfield J.F."/>
        </authorList>
    </citation>
    <scope>NUCLEOTIDE SEQUENCE [LARGE SCALE GENOMIC DNA]</scope>
    <source>
        <strain evidence="1">59-99</strain>
    </source>
</reference>
<sequence length="130" mass="14835">MATIVSLDPRVMRAHIDSDPQRPLEPKPELDQFPTYEVFHQQKTGARHIHVGTVHAPNREMALVLAKEQYGRRGQSVNLWVVSTENIFTMAAEDADVFATTPEKKYRDVAAYMVRNKVEAFKKEQKGPTE</sequence>
<name>A0A1M3L5T5_9BACT</name>
<proteinExistence type="predicted"/>
<evidence type="ECO:0008006" key="3">
    <source>
        <dbReference type="Google" id="ProtNLM"/>
    </source>
</evidence>
<dbReference type="InterPro" id="IPR009359">
    <property type="entry name" value="PaaB"/>
</dbReference>
<evidence type="ECO:0000313" key="2">
    <source>
        <dbReference type="Proteomes" id="UP000184233"/>
    </source>
</evidence>
<organism evidence="1 2">
    <name type="scientific">Candidatus Kapaibacterium thiocyanatum</name>
    <dbReference type="NCBI Taxonomy" id="1895771"/>
    <lineage>
        <taxon>Bacteria</taxon>
        <taxon>Pseudomonadati</taxon>
        <taxon>Candidatus Kapaibacteriota</taxon>
        <taxon>Candidatus Kapaibacteriia</taxon>
        <taxon>Candidatus Kapaibacteriales</taxon>
        <taxon>Candidatus Kapaibacteriaceae</taxon>
        <taxon>Candidatus Kapaibacterium</taxon>
    </lineage>
</organism>
<dbReference type="STRING" id="1895771.BGO89_04990"/>
<comment type="caution">
    <text evidence="1">The sequence shown here is derived from an EMBL/GenBank/DDBJ whole genome shotgun (WGS) entry which is preliminary data.</text>
</comment>